<keyword evidence="11" id="KW-1185">Reference proteome</keyword>
<evidence type="ECO:0000313" key="10">
    <source>
        <dbReference type="EMBL" id="KMY48327.1"/>
    </source>
</evidence>
<dbReference type="GO" id="GO:0006633">
    <property type="term" value="P:fatty acid biosynthetic process"/>
    <property type="evidence" value="ECO:0007669"/>
    <property type="project" value="UniProtKB-UniRule"/>
</dbReference>
<dbReference type="GO" id="GO:0008897">
    <property type="term" value="F:holo-[acyl-carrier-protein] synthase activity"/>
    <property type="evidence" value="ECO:0007669"/>
    <property type="project" value="UniProtKB-UniRule"/>
</dbReference>
<dbReference type="GO" id="GO:0005737">
    <property type="term" value="C:cytoplasm"/>
    <property type="evidence" value="ECO:0007669"/>
    <property type="project" value="UniProtKB-SubCell"/>
</dbReference>
<evidence type="ECO:0000256" key="3">
    <source>
        <dbReference type="ARBA" id="ARBA00022723"/>
    </source>
</evidence>
<dbReference type="Gene3D" id="3.90.470.20">
    <property type="entry name" value="4'-phosphopantetheinyl transferase domain"/>
    <property type="match status" value="1"/>
</dbReference>
<dbReference type="InterPro" id="IPR037143">
    <property type="entry name" value="4-PPantetheinyl_Trfase_dom_sf"/>
</dbReference>
<keyword evidence="7 8" id="KW-0275">Fatty acid biosynthesis</keyword>
<dbReference type="HAMAP" id="MF_00101">
    <property type="entry name" value="AcpS"/>
    <property type="match status" value="1"/>
</dbReference>
<dbReference type="NCBIfam" id="TIGR00516">
    <property type="entry name" value="acpS"/>
    <property type="match status" value="1"/>
</dbReference>
<dbReference type="EMBL" id="LFZW01000001">
    <property type="protein sequence ID" value="KMY48327.1"/>
    <property type="molecule type" value="Genomic_DNA"/>
</dbReference>
<keyword evidence="5 8" id="KW-0460">Magnesium</keyword>
<name>A0A0K9GPY6_9BACI</name>
<gene>
    <name evidence="8" type="primary">acpS</name>
    <name evidence="10" type="ORF">AC625_01255</name>
</gene>
<comment type="subcellular location">
    <subcellularLocation>
        <location evidence="8">Cytoplasm</location>
    </subcellularLocation>
</comment>
<comment type="similarity">
    <text evidence="8">Belongs to the P-Pant transferase superfamily. AcpS family.</text>
</comment>
<feature type="binding site" evidence="8">
    <location>
        <position position="8"/>
    </location>
    <ligand>
        <name>Mg(2+)</name>
        <dbReference type="ChEBI" id="CHEBI:18420"/>
    </ligand>
</feature>
<keyword evidence="8" id="KW-0963">Cytoplasm</keyword>
<comment type="function">
    <text evidence="8">Transfers the 4'-phosphopantetheine moiety from coenzyme A to a Ser of acyl-carrier-protein.</text>
</comment>
<evidence type="ECO:0000256" key="5">
    <source>
        <dbReference type="ARBA" id="ARBA00022842"/>
    </source>
</evidence>
<evidence type="ECO:0000256" key="8">
    <source>
        <dbReference type="HAMAP-Rule" id="MF_00101"/>
    </source>
</evidence>
<comment type="caution">
    <text evidence="10">The sequence shown here is derived from an EMBL/GenBank/DDBJ whole genome shotgun (WGS) entry which is preliminary data.</text>
</comment>
<dbReference type="AlphaFoldDB" id="A0A0K9GPY6"/>
<comment type="cofactor">
    <cofactor evidence="8">
        <name>Mg(2+)</name>
        <dbReference type="ChEBI" id="CHEBI:18420"/>
    </cofactor>
</comment>
<evidence type="ECO:0000256" key="7">
    <source>
        <dbReference type="ARBA" id="ARBA00023160"/>
    </source>
</evidence>
<dbReference type="Pfam" id="PF01648">
    <property type="entry name" value="ACPS"/>
    <property type="match status" value="1"/>
</dbReference>
<protein>
    <recommendedName>
        <fullName evidence="8">Holo-[acyl-carrier-protein] synthase</fullName>
        <shortName evidence="8">Holo-ACP synthase</shortName>
        <ecNumber evidence="8">2.7.8.7</ecNumber>
    </recommendedName>
    <alternativeName>
        <fullName evidence="8">4'-phosphopantetheinyl transferase AcpS</fullName>
    </alternativeName>
</protein>
<evidence type="ECO:0000256" key="4">
    <source>
        <dbReference type="ARBA" id="ARBA00022832"/>
    </source>
</evidence>
<feature type="binding site" evidence="8">
    <location>
        <position position="58"/>
    </location>
    <ligand>
        <name>Mg(2+)</name>
        <dbReference type="ChEBI" id="CHEBI:18420"/>
    </ligand>
</feature>
<proteinExistence type="inferred from homology"/>
<keyword evidence="4 8" id="KW-0276">Fatty acid metabolism</keyword>
<dbReference type="SUPFAM" id="SSF56214">
    <property type="entry name" value="4'-phosphopantetheinyl transferase"/>
    <property type="match status" value="1"/>
</dbReference>
<sequence length="117" mass="13349">MIKGIGMDIVELQRIQKLLERQPKFIERILTEAERKTFFSLNERRRVEFAAGRFAAKEAFSKAEGTGIGRSLSFLDIEVKPNEFGKPEIIRPYAAGIHLSITHSREYAAATVIIEER</sequence>
<comment type="catalytic activity">
    <reaction evidence="8">
        <text>apo-[ACP] + CoA = holo-[ACP] + adenosine 3',5'-bisphosphate + H(+)</text>
        <dbReference type="Rhea" id="RHEA:12068"/>
        <dbReference type="Rhea" id="RHEA-COMP:9685"/>
        <dbReference type="Rhea" id="RHEA-COMP:9690"/>
        <dbReference type="ChEBI" id="CHEBI:15378"/>
        <dbReference type="ChEBI" id="CHEBI:29999"/>
        <dbReference type="ChEBI" id="CHEBI:57287"/>
        <dbReference type="ChEBI" id="CHEBI:58343"/>
        <dbReference type="ChEBI" id="CHEBI:64479"/>
        <dbReference type="EC" id="2.7.8.7"/>
    </reaction>
</comment>
<accession>A0A0K9GPY6</accession>
<dbReference type="RefSeq" id="WP_049679646.1">
    <property type="nucleotide sequence ID" value="NZ_LFZW01000001.1"/>
</dbReference>
<feature type="domain" description="4'-phosphopantetheinyl transferase" evidence="9">
    <location>
        <begin position="4"/>
        <end position="111"/>
    </location>
</feature>
<dbReference type="EC" id="2.7.8.7" evidence="8"/>
<dbReference type="InterPro" id="IPR004568">
    <property type="entry name" value="Ppantetheine-prot_Trfase_dom"/>
</dbReference>
<keyword evidence="3 8" id="KW-0479">Metal-binding</keyword>
<dbReference type="NCBIfam" id="TIGR00556">
    <property type="entry name" value="pantethn_trn"/>
    <property type="match status" value="1"/>
</dbReference>
<reference evidence="11" key="1">
    <citation type="submission" date="2015-07" db="EMBL/GenBank/DDBJ databases">
        <title>Genome sequencing project for genomic taxonomy and phylogenomics of Bacillus-like bacteria.</title>
        <authorList>
            <person name="Liu B."/>
            <person name="Wang J."/>
            <person name="Zhu Y."/>
            <person name="Liu G."/>
            <person name="Chen Q."/>
            <person name="Chen Z."/>
            <person name="Lan J."/>
            <person name="Che J."/>
            <person name="Ge C."/>
            <person name="Shi H."/>
            <person name="Pan Z."/>
            <person name="Liu X."/>
        </authorList>
    </citation>
    <scope>NUCLEOTIDE SEQUENCE [LARGE SCALE GENOMIC DNA]</scope>
    <source>
        <strain evidence="11">FJAT-27997</strain>
    </source>
</reference>
<dbReference type="InterPro" id="IPR008278">
    <property type="entry name" value="4-PPantetheinyl_Trfase_dom"/>
</dbReference>
<dbReference type="OrthoDB" id="517356at2"/>
<evidence type="ECO:0000259" key="9">
    <source>
        <dbReference type="Pfam" id="PF01648"/>
    </source>
</evidence>
<evidence type="ECO:0000256" key="2">
    <source>
        <dbReference type="ARBA" id="ARBA00022679"/>
    </source>
</evidence>
<keyword evidence="6 8" id="KW-0443">Lipid metabolism</keyword>
<evidence type="ECO:0000256" key="6">
    <source>
        <dbReference type="ARBA" id="ARBA00023098"/>
    </source>
</evidence>
<dbReference type="Proteomes" id="UP000037146">
    <property type="component" value="Unassembled WGS sequence"/>
</dbReference>
<keyword evidence="2 8" id="KW-0808">Transferase</keyword>
<evidence type="ECO:0000313" key="11">
    <source>
        <dbReference type="Proteomes" id="UP000037146"/>
    </source>
</evidence>
<dbReference type="STRING" id="1679170.AC625_01255"/>
<dbReference type="PATRIC" id="fig|1679170.3.peg.239"/>
<organism evidence="10 11">
    <name type="scientific">Peribacillus loiseleuriae</name>
    <dbReference type="NCBI Taxonomy" id="1679170"/>
    <lineage>
        <taxon>Bacteria</taxon>
        <taxon>Bacillati</taxon>
        <taxon>Bacillota</taxon>
        <taxon>Bacilli</taxon>
        <taxon>Bacillales</taxon>
        <taxon>Bacillaceae</taxon>
        <taxon>Peribacillus</taxon>
    </lineage>
</organism>
<dbReference type="InterPro" id="IPR002582">
    <property type="entry name" value="ACPS"/>
</dbReference>
<evidence type="ECO:0000256" key="1">
    <source>
        <dbReference type="ARBA" id="ARBA00022516"/>
    </source>
</evidence>
<keyword evidence="1 8" id="KW-0444">Lipid biosynthesis</keyword>
<dbReference type="GO" id="GO:0000287">
    <property type="term" value="F:magnesium ion binding"/>
    <property type="evidence" value="ECO:0007669"/>
    <property type="project" value="UniProtKB-UniRule"/>
</dbReference>